<dbReference type="EMBL" id="MN739750">
    <property type="protein sequence ID" value="QHT24848.1"/>
    <property type="molecule type" value="Genomic_DNA"/>
</dbReference>
<sequence>MYYIEPDYYKTLKLKIGLNIVSNDYIMDNYYSDYTISKVNGILVANSKCILKHCNDKTYFIHVIIPNNANITNITTYFDSDITYFTTNKIIIPHHNKYNLYDLKTIRKFNINISGKYLLTLTPYLSYKYLITPLIDFICYTGNLNTLIWLKNTGLPFIYSDQAISYATINGHTDVLDWWKNSGLELKYNKYTILEDAFIKGNINTIKWWINSSLDFQYSGREFNLALRFAHKDMLALLRQDNHPDIINWLTNLGINIESLSNN</sequence>
<name>A0A6C0E7T0_9ZZZZ</name>
<dbReference type="AlphaFoldDB" id="A0A6C0E7T0"/>
<evidence type="ECO:0008006" key="2">
    <source>
        <dbReference type="Google" id="ProtNLM"/>
    </source>
</evidence>
<accession>A0A6C0E7T0</accession>
<organism evidence="1">
    <name type="scientific">viral metagenome</name>
    <dbReference type="NCBI Taxonomy" id="1070528"/>
    <lineage>
        <taxon>unclassified sequences</taxon>
        <taxon>metagenomes</taxon>
        <taxon>organismal metagenomes</taxon>
    </lineage>
</organism>
<dbReference type="SUPFAM" id="SSF140860">
    <property type="entry name" value="Pseudo ankyrin repeat-like"/>
    <property type="match status" value="1"/>
</dbReference>
<reference evidence="1" key="1">
    <citation type="journal article" date="2020" name="Nature">
        <title>Giant virus diversity and host interactions through global metagenomics.</title>
        <authorList>
            <person name="Schulz F."/>
            <person name="Roux S."/>
            <person name="Paez-Espino D."/>
            <person name="Jungbluth S."/>
            <person name="Walsh D.A."/>
            <person name="Denef V.J."/>
            <person name="McMahon K.D."/>
            <person name="Konstantinidis K.T."/>
            <person name="Eloe-Fadrosh E.A."/>
            <person name="Kyrpides N.C."/>
            <person name="Woyke T."/>
        </authorList>
    </citation>
    <scope>NUCLEOTIDE SEQUENCE</scope>
    <source>
        <strain evidence="1">GVMAG-M-3300023179-150</strain>
    </source>
</reference>
<proteinExistence type="predicted"/>
<evidence type="ECO:0000313" key="1">
    <source>
        <dbReference type="EMBL" id="QHT24848.1"/>
    </source>
</evidence>
<protein>
    <recommendedName>
        <fullName evidence="2">Ankyrin repeat protein</fullName>
    </recommendedName>
</protein>